<feature type="region of interest" description="Disordered" evidence="1">
    <location>
        <begin position="1"/>
        <end position="33"/>
    </location>
</feature>
<feature type="compositionally biased region" description="Basic residues" evidence="1">
    <location>
        <begin position="1"/>
        <end position="12"/>
    </location>
</feature>
<dbReference type="Proteomes" id="UP000190648">
    <property type="component" value="Unassembled WGS sequence"/>
</dbReference>
<evidence type="ECO:0000256" key="1">
    <source>
        <dbReference type="SAM" id="MobiDB-lite"/>
    </source>
</evidence>
<dbReference type="EMBL" id="LSYS01002427">
    <property type="protein sequence ID" value="OPJ86107.1"/>
    <property type="molecule type" value="Genomic_DNA"/>
</dbReference>
<name>A0A1V4KQQ5_PATFA</name>
<keyword evidence="3" id="KW-1185">Reference proteome</keyword>
<protein>
    <submittedName>
        <fullName evidence="2">Uncharacterized protein</fullName>
    </submittedName>
</protein>
<evidence type="ECO:0000313" key="2">
    <source>
        <dbReference type="EMBL" id="OPJ86107.1"/>
    </source>
</evidence>
<comment type="caution">
    <text evidence="2">The sequence shown here is derived from an EMBL/GenBank/DDBJ whole genome shotgun (WGS) entry which is preliminary data.</text>
</comment>
<sequence>MRHNQHWKRTRRAGMPPFSGSRTPAAEISSSSPGHRAALFTRASFLPEFPPLPSPSRSQRLLAEAAGFPTVLGQECPQHWSSLVSWDVNAPTVPVAPSLAAAFVSLAANITQFTNMNITPVYHELPLLSKSSNPSHLELQVGTGGKSTSYVLHRIFVPCDTFFLAGVTMGTHSFSRVAQQTVIAPDIWKTAVQSLEKARAGGHCAPGADTGHSPRGWLCPAWDKVWAALSIIFPW</sequence>
<evidence type="ECO:0000313" key="3">
    <source>
        <dbReference type="Proteomes" id="UP000190648"/>
    </source>
</evidence>
<reference evidence="2 3" key="1">
    <citation type="submission" date="2016-02" db="EMBL/GenBank/DDBJ databases">
        <title>Band-tailed pigeon sequencing and assembly.</title>
        <authorList>
            <person name="Soares A.E."/>
            <person name="Novak B.J."/>
            <person name="Rice E.S."/>
            <person name="O'Connell B."/>
            <person name="Chang D."/>
            <person name="Weber S."/>
            <person name="Shapiro B."/>
        </authorList>
    </citation>
    <scope>NUCLEOTIDE SEQUENCE [LARGE SCALE GENOMIC DNA]</scope>
    <source>
        <strain evidence="2">BTP2013</strain>
        <tissue evidence="2">Blood</tissue>
    </source>
</reference>
<organism evidence="2 3">
    <name type="scientific">Patagioenas fasciata monilis</name>
    <dbReference type="NCBI Taxonomy" id="372326"/>
    <lineage>
        <taxon>Eukaryota</taxon>
        <taxon>Metazoa</taxon>
        <taxon>Chordata</taxon>
        <taxon>Craniata</taxon>
        <taxon>Vertebrata</taxon>
        <taxon>Euteleostomi</taxon>
        <taxon>Archelosauria</taxon>
        <taxon>Archosauria</taxon>
        <taxon>Dinosauria</taxon>
        <taxon>Saurischia</taxon>
        <taxon>Theropoda</taxon>
        <taxon>Coelurosauria</taxon>
        <taxon>Aves</taxon>
        <taxon>Neognathae</taxon>
        <taxon>Neoaves</taxon>
        <taxon>Columbimorphae</taxon>
        <taxon>Columbiformes</taxon>
        <taxon>Columbidae</taxon>
        <taxon>Patagioenas</taxon>
    </lineage>
</organism>
<proteinExistence type="predicted"/>
<gene>
    <name evidence="2" type="ORF">AV530_011290</name>
</gene>
<dbReference type="AlphaFoldDB" id="A0A1V4KQQ5"/>
<accession>A0A1V4KQQ5</accession>